<dbReference type="PROSITE" id="PS50110">
    <property type="entry name" value="RESPONSE_REGULATORY"/>
    <property type="match status" value="1"/>
</dbReference>
<dbReference type="InterPro" id="IPR056764">
    <property type="entry name" value="LbH_EIF2B3/5"/>
</dbReference>
<dbReference type="Pfam" id="PF25084">
    <property type="entry name" value="LbH_EIF2B"/>
    <property type="match status" value="1"/>
</dbReference>
<dbReference type="InterPro" id="IPR003307">
    <property type="entry name" value="W2_domain"/>
</dbReference>
<dbReference type="GO" id="GO:0005085">
    <property type="term" value="F:guanyl-nucleotide exchange factor activity"/>
    <property type="evidence" value="ECO:0007669"/>
    <property type="project" value="InterPro"/>
</dbReference>
<dbReference type="InterPro" id="IPR044123">
    <property type="entry name" value="W2_eIF2B_epsilon"/>
</dbReference>
<evidence type="ECO:0000256" key="21">
    <source>
        <dbReference type="PROSITE-ProRule" id="PRU00169"/>
    </source>
</evidence>
<dbReference type="GO" id="GO:0003700">
    <property type="term" value="F:DNA-binding transcription factor activity"/>
    <property type="evidence" value="ECO:0007669"/>
    <property type="project" value="InterPro"/>
</dbReference>
<evidence type="ECO:0000256" key="14">
    <source>
        <dbReference type="ARBA" id="ARBA00023242"/>
    </source>
</evidence>
<dbReference type="SMART" id="SM00415">
    <property type="entry name" value="HSF"/>
    <property type="match status" value="1"/>
</dbReference>
<keyword evidence="7 21" id="KW-0597">Phosphoprotein</keyword>
<keyword evidence="12" id="KW-0238">DNA-binding</keyword>
<dbReference type="FunFam" id="3.40.50.2300:FF:000212">
    <property type="entry name" value="Stress response regulator/HFS transcription factor"/>
    <property type="match status" value="1"/>
</dbReference>
<dbReference type="Gene3D" id="2.160.10.10">
    <property type="entry name" value="Hexapeptide repeat proteins"/>
    <property type="match status" value="1"/>
</dbReference>
<protein>
    <recommendedName>
        <fullName evidence="20">Transcription factor SKN7</fullName>
    </recommendedName>
    <alternativeName>
        <fullName evidence="15">Translation initiation factor eIF2B subunit epsilon</fullName>
    </alternativeName>
    <alternativeName>
        <fullName evidence="16">eIF2B GDP-GTP exchange factor subunit epsilon</fullName>
    </alternativeName>
</protein>
<dbReference type="Proteomes" id="UP000887226">
    <property type="component" value="Unassembled WGS sequence"/>
</dbReference>
<dbReference type="InterPro" id="IPR000232">
    <property type="entry name" value="HSF_DNA-bd"/>
</dbReference>
<dbReference type="Pfam" id="PF02020">
    <property type="entry name" value="W2"/>
    <property type="match status" value="1"/>
</dbReference>
<feature type="region of interest" description="Disordered" evidence="22">
    <location>
        <begin position="1030"/>
        <end position="1072"/>
    </location>
</feature>
<dbReference type="InterPro" id="IPR051956">
    <property type="entry name" value="eIF2B_epsilon"/>
</dbReference>
<evidence type="ECO:0000256" key="5">
    <source>
        <dbReference type="ARBA" id="ARBA00022490"/>
    </source>
</evidence>
<dbReference type="GO" id="GO:0043565">
    <property type="term" value="F:sequence-specific DNA binding"/>
    <property type="evidence" value="ECO:0007669"/>
    <property type="project" value="InterPro"/>
</dbReference>
<evidence type="ECO:0000256" key="15">
    <source>
        <dbReference type="ARBA" id="ARBA00044144"/>
    </source>
</evidence>
<evidence type="ECO:0000256" key="19">
    <source>
        <dbReference type="ARBA" id="ARBA00061465"/>
    </source>
</evidence>
<evidence type="ECO:0000256" key="17">
    <source>
        <dbReference type="ARBA" id="ARBA00046432"/>
    </source>
</evidence>
<dbReference type="FunFam" id="3.90.550.10:FF:000066">
    <property type="entry name" value="Translation initiation factor eIF-2B subunit epsilon"/>
    <property type="match status" value="1"/>
</dbReference>
<feature type="compositionally biased region" description="Low complexity" evidence="22">
    <location>
        <begin position="552"/>
        <end position="563"/>
    </location>
</feature>
<dbReference type="GO" id="GO:0005829">
    <property type="term" value="C:cytosol"/>
    <property type="evidence" value="ECO:0007669"/>
    <property type="project" value="UniProtKB-SubCell"/>
</dbReference>
<dbReference type="Gene3D" id="3.90.550.10">
    <property type="entry name" value="Spore Coat Polysaccharide Biosynthesis Protein SpsA, Chain A"/>
    <property type="match status" value="1"/>
</dbReference>
<dbReference type="CDD" id="cd17546">
    <property type="entry name" value="REC_hyHK_CKI1_RcsC-like"/>
    <property type="match status" value="1"/>
</dbReference>
<dbReference type="InterPro" id="IPR016024">
    <property type="entry name" value="ARM-type_fold"/>
</dbReference>
<keyword evidence="8" id="KW-0648">Protein biosynthesis</keyword>
<keyword evidence="13" id="KW-0804">Transcription</keyword>
<evidence type="ECO:0000256" key="22">
    <source>
        <dbReference type="SAM" id="MobiDB-lite"/>
    </source>
</evidence>
<dbReference type="SMART" id="SM00448">
    <property type="entry name" value="REC"/>
    <property type="match status" value="1"/>
</dbReference>
<evidence type="ECO:0000259" key="24">
    <source>
        <dbReference type="PROSITE" id="PS51363"/>
    </source>
</evidence>
<evidence type="ECO:0000256" key="11">
    <source>
        <dbReference type="ARBA" id="ARBA00023054"/>
    </source>
</evidence>
<keyword evidence="10" id="KW-0805">Transcription regulation</keyword>
<evidence type="ECO:0000256" key="4">
    <source>
        <dbReference type="ARBA" id="ARBA00011233"/>
    </source>
</evidence>
<proteinExistence type="inferred from homology"/>
<dbReference type="Pfam" id="PF00072">
    <property type="entry name" value="Response_reg"/>
    <property type="match status" value="1"/>
</dbReference>
<evidence type="ECO:0000256" key="20">
    <source>
        <dbReference type="ARBA" id="ARBA00070291"/>
    </source>
</evidence>
<dbReference type="InterPro" id="IPR011006">
    <property type="entry name" value="CheY-like_superfamily"/>
</dbReference>
<evidence type="ECO:0000313" key="26">
    <source>
        <dbReference type="Proteomes" id="UP000887226"/>
    </source>
</evidence>
<feature type="domain" description="W2" evidence="24">
    <location>
        <begin position="1137"/>
        <end position="1317"/>
    </location>
</feature>
<dbReference type="GO" id="GO:0031369">
    <property type="term" value="F:translation initiation factor binding"/>
    <property type="evidence" value="ECO:0007669"/>
    <property type="project" value="InterPro"/>
</dbReference>
<dbReference type="EMBL" id="MU253828">
    <property type="protein sequence ID" value="KAG9245846.1"/>
    <property type="molecule type" value="Genomic_DNA"/>
</dbReference>
<evidence type="ECO:0000256" key="13">
    <source>
        <dbReference type="ARBA" id="ARBA00023163"/>
    </source>
</evidence>
<dbReference type="CDD" id="cd05787">
    <property type="entry name" value="LbH_eIF2B_epsilon"/>
    <property type="match status" value="1"/>
</dbReference>
<evidence type="ECO:0000256" key="18">
    <source>
        <dbReference type="ARBA" id="ARBA00057149"/>
    </source>
</evidence>
<evidence type="ECO:0000259" key="23">
    <source>
        <dbReference type="PROSITE" id="PS50110"/>
    </source>
</evidence>
<keyword evidence="5" id="KW-0963">Cytoplasm</keyword>
<evidence type="ECO:0000313" key="25">
    <source>
        <dbReference type="EMBL" id="KAG9245846.1"/>
    </source>
</evidence>
<dbReference type="SUPFAM" id="SSF48371">
    <property type="entry name" value="ARM repeat"/>
    <property type="match status" value="1"/>
</dbReference>
<dbReference type="Gene3D" id="3.40.50.2300">
    <property type="match status" value="1"/>
</dbReference>
<keyword evidence="11" id="KW-0175">Coiled coil</keyword>
<dbReference type="GO" id="GO:0003743">
    <property type="term" value="F:translation initiation factor activity"/>
    <property type="evidence" value="ECO:0007669"/>
    <property type="project" value="UniProtKB-KW"/>
</dbReference>
<evidence type="ECO:0000256" key="16">
    <source>
        <dbReference type="ARBA" id="ARBA00044345"/>
    </source>
</evidence>
<dbReference type="GO" id="GO:0005851">
    <property type="term" value="C:eukaryotic translation initiation factor 2B complex"/>
    <property type="evidence" value="ECO:0007669"/>
    <property type="project" value="TreeGrafter"/>
</dbReference>
<dbReference type="InterPro" id="IPR036388">
    <property type="entry name" value="WH-like_DNA-bd_sf"/>
</dbReference>
<comment type="caution">
    <text evidence="25">The sequence shown here is derived from an EMBL/GenBank/DDBJ whole genome shotgun (WGS) entry which is preliminary data.</text>
</comment>
<evidence type="ECO:0000256" key="2">
    <source>
        <dbReference type="ARBA" id="ARBA00004514"/>
    </source>
</evidence>
<comment type="subunit">
    <text evidence="4">Homotrimer.</text>
</comment>
<dbReference type="CDD" id="cd11558">
    <property type="entry name" value="W2_eIF2B_epsilon"/>
    <property type="match status" value="1"/>
</dbReference>
<feature type="domain" description="Response regulatory" evidence="23">
    <location>
        <begin position="374"/>
        <end position="496"/>
    </location>
</feature>
<dbReference type="PRINTS" id="PR00056">
    <property type="entry name" value="HSFDOMAIN"/>
</dbReference>
<keyword evidence="26" id="KW-1185">Reference proteome</keyword>
<gene>
    <name evidence="25" type="ORF">BJ878DRAFT_533625</name>
</gene>
<dbReference type="Pfam" id="PF00447">
    <property type="entry name" value="HSF_DNA-bind"/>
    <property type="match status" value="1"/>
</dbReference>
<keyword evidence="9" id="KW-0902">Two-component regulatory system</keyword>
<dbReference type="SUPFAM" id="SSF46785">
    <property type="entry name" value="Winged helix' DNA-binding domain"/>
    <property type="match status" value="1"/>
</dbReference>
<evidence type="ECO:0000256" key="9">
    <source>
        <dbReference type="ARBA" id="ARBA00023012"/>
    </source>
</evidence>
<evidence type="ECO:0000256" key="10">
    <source>
        <dbReference type="ARBA" id="ARBA00023015"/>
    </source>
</evidence>
<comment type="similarity">
    <text evidence="19">Belongs to the SKN7 family.</text>
</comment>
<comment type="subunit">
    <text evidence="17">Component of the translation initiation factor 2B (eIF2B) complex which is a heterodecamer of two sets of five different subunits: alpha, beta, gamma, delta and epsilon. Subunits alpha, beta and delta comprise a regulatory subcomplex and subunits epsilon and gamma comprise a catalytic subcomplex. Within the complex, the hexameric regulatory complex resides at the center, with the two heterodimeric catalytic subcomplexes bound on opposite sides.</text>
</comment>
<dbReference type="SUPFAM" id="SSF53448">
    <property type="entry name" value="Nucleotide-diphospho-sugar transferases"/>
    <property type="match status" value="1"/>
</dbReference>
<dbReference type="SUPFAM" id="SSF51161">
    <property type="entry name" value="Trimeric LpxA-like enzymes"/>
    <property type="match status" value="1"/>
</dbReference>
<dbReference type="InterPro" id="IPR035543">
    <property type="entry name" value="eIF-2B_epsilon_N"/>
</dbReference>
<evidence type="ECO:0000256" key="3">
    <source>
        <dbReference type="ARBA" id="ARBA00007878"/>
    </source>
</evidence>
<dbReference type="Gene3D" id="1.10.10.10">
    <property type="entry name" value="Winged helix-like DNA-binding domain superfamily/Winged helix DNA-binding domain"/>
    <property type="match status" value="1"/>
</dbReference>
<dbReference type="PANTHER" id="PTHR45887:SF1">
    <property type="entry name" value="TRANSLATION INITIATION FACTOR EIF-2B SUBUNIT EPSILON"/>
    <property type="match status" value="1"/>
</dbReference>
<dbReference type="CDD" id="cd04197">
    <property type="entry name" value="eIF-2B_epsilon_N"/>
    <property type="match status" value="1"/>
</dbReference>
<dbReference type="InterPro" id="IPR036390">
    <property type="entry name" value="WH_DNA-bd_sf"/>
</dbReference>
<reference evidence="25" key="1">
    <citation type="journal article" date="2021" name="IMA Fungus">
        <title>Genomic characterization of three marine fungi, including Emericellopsis atlantica sp. nov. with signatures of a generalist lifestyle and marine biomass degradation.</title>
        <authorList>
            <person name="Hagestad O.C."/>
            <person name="Hou L."/>
            <person name="Andersen J.H."/>
            <person name="Hansen E.H."/>
            <person name="Altermark B."/>
            <person name="Li C."/>
            <person name="Kuhnert E."/>
            <person name="Cox R.J."/>
            <person name="Crous P.W."/>
            <person name="Spatafora J.W."/>
            <person name="Lail K."/>
            <person name="Amirebrahimi M."/>
            <person name="Lipzen A."/>
            <person name="Pangilinan J."/>
            <person name="Andreopoulos W."/>
            <person name="Hayes R.D."/>
            <person name="Ng V."/>
            <person name="Grigoriev I.V."/>
            <person name="Jackson S.A."/>
            <person name="Sutton T.D.S."/>
            <person name="Dobson A.D.W."/>
            <person name="Rama T."/>
        </authorList>
    </citation>
    <scope>NUCLEOTIDE SEQUENCE</scope>
    <source>
        <strain evidence="25">TRa3180A</strain>
    </source>
</reference>
<evidence type="ECO:0000256" key="7">
    <source>
        <dbReference type="ARBA" id="ARBA00022553"/>
    </source>
</evidence>
<dbReference type="PROSITE" id="PS51363">
    <property type="entry name" value="W2"/>
    <property type="match status" value="1"/>
</dbReference>
<keyword evidence="6" id="KW-0396">Initiation factor</keyword>
<dbReference type="GO" id="GO:0005634">
    <property type="term" value="C:nucleus"/>
    <property type="evidence" value="ECO:0007669"/>
    <property type="project" value="UniProtKB-SubCell"/>
</dbReference>
<evidence type="ECO:0000256" key="1">
    <source>
        <dbReference type="ARBA" id="ARBA00004123"/>
    </source>
</evidence>
<keyword evidence="25" id="KW-0346">Stress response</keyword>
<name>A0A9P7Z5V6_9HELO</name>
<dbReference type="Gene3D" id="1.25.40.180">
    <property type="match status" value="1"/>
</dbReference>
<dbReference type="InterPro" id="IPR001789">
    <property type="entry name" value="Sig_transdc_resp-reg_receiver"/>
</dbReference>
<comment type="function">
    <text evidence="18">Transcription factor that is part of a SLN1-YPD1-SKN7 two-component regulatory system, which controls gene expression in response to changes in the osmolarity of the extracellular environment. Under low osmotic conditions, phosphorylated and activated by the phosphorelay intermediate protein YPD1. Also activated in response to oxidative stress, independent on the two-component regulatory system. Regulates heat shock genes in response to oxidative stress and genes involved in cell wall integrity in response to osmotic changes.</text>
</comment>
<feature type="region of interest" description="Disordered" evidence="22">
    <location>
        <begin position="539"/>
        <end position="624"/>
    </location>
</feature>
<comment type="subcellular location">
    <subcellularLocation>
        <location evidence="2">Cytoplasm</location>
        <location evidence="2">Cytosol</location>
    </subcellularLocation>
    <subcellularLocation>
        <location evidence="1">Nucleus</location>
    </subcellularLocation>
</comment>
<sequence length="1323" mass="146259">MNKGDEMAGPAANNSSDFVRKLYKMLEDPSYDSIVRWGADGESFVVLENEKFTKTILPKHFKHSNFASFVRQLNKYDFHKVRQSNEENIPSQYGPNAWEFKHPEFQADKKENLDNIRRKAPAPRKVAQSREDGALVPAGQLDMLNSQLIATQQQLQIVTTRCQDLTDGHVILLAQVVQLQKFVKNHNAVMKNVMGFLHSVDEQRRSNSVGGSFGVGGPSINAEQIKTEDHTASPLQHASKLLEDLPAETLPDQELERMNREFHMCDGNATPILDPLFTSGSGMVPRPQPPRHTAHQYPVVNDLDNLVYPVGHTNGIDPINSEHINNIPYSLPPNGGMAHMVEMPEDIPEQVPPTVGGRKQKLQVEHIWGVTKPRILLVEDDKLCAAIGSKFLQAFECGVEIARDGLEAVNKINNGANQFDLILMDIIMPHLDGVSATVCIREIRTNVPIIAMTSNIRADDIDISQEPRADTAIGMNDVLPKPFTRDGMKRALEKHLPQFRIIVDPIPGMAHPVQTNQFAQSHLHQSHTPLGLNVGQLSASQSLKDETSPGKSPAAASSWHSPSQLPGPSPIGGAPAFMQHQSPASYMSADPSFSGMPPRGQHPQHRRVLSDMSGPSEENPDLKRQRMYPGPGGEDTLQAVILADSFETRFHPFTLERPRCLLPLVNTPLIENTLQFLDSSNVDQIFIYCSDEVEAYLEKTRWFPRLGILKSNARSVGDVLRDLDNRALITGDFLLVYGDLLATVEIAEPLRRHRERRIKDKNAVMTMILKEGGAGRHRTKDQGITPVFLVDPTKDRCLHFEEMHPLQTNLYVDIPPELLSDHPEMEIRADLIDCGIDICTPDVLALWSESFDYEVPRRHFLHGVLKDYELNGKTIHTEIVSEGYAARVQNLQAYDAVAKDILGSWTFPLVPGSNLLEDQSYKSSRGICKEDGVVLSWTCKLQKRSVIGRGTSVGADSVISHSTIGRNCQIGKNVTIRNGSHLWDNVSVGDNTTIDHAIIANEAVIGRNCTVSEGALISYSVVLGDSQTVGPGKRITRAKQPRTDIPGSPLSRQPSEPSIVGPNGHGYLLPDDEDEFEDESIAQLSSGLVYSTAHLNLSDASISTLATNASDSYGGDNEPRSRTVSFNSISDDETGMTNHEGFHHDAVQGIFDTLSTDGDMDAAKLELMGLRLGNNATDHAVTRSLAVAFSKRLSQLVDNGMGAATAVTNTFSQRGVKRFLQDSAVGKTASLADRVDFMTCLQRDLSHRKSGAVILNFTCRALYQSEVFGREPEDLEKTFLEWWKAADGGGEEMKKVLVETREFIEWLEESDDEDDDDSSEEEG</sequence>
<dbReference type="FunFam" id="1.10.10.10:FF:000380">
    <property type="entry name" value="Transcription factor SKN7"/>
    <property type="match status" value="1"/>
</dbReference>
<organism evidence="25 26">
    <name type="scientific">Calycina marina</name>
    <dbReference type="NCBI Taxonomy" id="1763456"/>
    <lineage>
        <taxon>Eukaryota</taxon>
        <taxon>Fungi</taxon>
        <taxon>Dikarya</taxon>
        <taxon>Ascomycota</taxon>
        <taxon>Pezizomycotina</taxon>
        <taxon>Leotiomycetes</taxon>
        <taxon>Helotiales</taxon>
        <taxon>Pezizellaceae</taxon>
        <taxon>Calycina</taxon>
    </lineage>
</organism>
<comment type="similarity">
    <text evidence="3">Belongs to the eIF-2B gamma/epsilon subunits family.</text>
</comment>
<evidence type="ECO:0000256" key="12">
    <source>
        <dbReference type="ARBA" id="ARBA00023125"/>
    </source>
</evidence>
<keyword evidence="14" id="KW-0539">Nucleus</keyword>
<dbReference type="InterPro" id="IPR029044">
    <property type="entry name" value="Nucleotide-diphossugar_trans"/>
</dbReference>
<dbReference type="PANTHER" id="PTHR45887">
    <property type="entry name" value="TRANSLATION INITIATION FACTOR EIF-2B SUBUNIT EPSILON"/>
    <property type="match status" value="1"/>
</dbReference>
<dbReference type="SUPFAM" id="SSF52172">
    <property type="entry name" value="CheY-like"/>
    <property type="match status" value="1"/>
</dbReference>
<dbReference type="PROSITE" id="PS00434">
    <property type="entry name" value="HSF_DOMAIN"/>
    <property type="match status" value="1"/>
</dbReference>
<evidence type="ECO:0000256" key="6">
    <source>
        <dbReference type="ARBA" id="ARBA00022540"/>
    </source>
</evidence>
<dbReference type="OrthoDB" id="424572at2759"/>
<evidence type="ECO:0000256" key="8">
    <source>
        <dbReference type="ARBA" id="ARBA00022917"/>
    </source>
</evidence>
<feature type="modified residue" description="4-aspartylphosphate" evidence="21">
    <location>
        <position position="425"/>
    </location>
</feature>
<accession>A0A9P7Z5V6</accession>
<dbReference type="GO" id="GO:0000160">
    <property type="term" value="P:phosphorelay signal transduction system"/>
    <property type="evidence" value="ECO:0007669"/>
    <property type="project" value="UniProtKB-KW"/>
</dbReference>
<dbReference type="InterPro" id="IPR011004">
    <property type="entry name" value="Trimer_LpxA-like_sf"/>
</dbReference>